<dbReference type="RefSeq" id="WP_272775685.1">
    <property type="nucleotide sequence ID" value="NZ_JAQQLI010000003.1"/>
</dbReference>
<accession>A0ABT5J5C7</accession>
<feature type="region of interest" description="Disordered" evidence="1">
    <location>
        <begin position="20"/>
        <end position="91"/>
    </location>
</feature>
<feature type="signal peptide" evidence="2">
    <location>
        <begin position="1"/>
        <end position="22"/>
    </location>
</feature>
<feature type="compositionally biased region" description="Basic and acidic residues" evidence="1">
    <location>
        <begin position="47"/>
        <end position="61"/>
    </location>
</feature>
<reference evidence="3" key="1">
    <citation type="journal article" date="2023" name="Microbiol Resour">
        <title>Genome Sequences of Rhodoplanes serenus and Two Thermotolerant Strains, Rhodoplanes tepidamans and 'Rhodoplanes cryptolactis,' Further Refine the Genus.</title>
        <authorList>
            <person name="Rayyan A.A."/>
            <person name="Kyndt J.A."/>
        </authorList>
    </citation>
    <scope>NUCLEOTIDE SEQUENCE</scope>
    <source>
        <strain evidence="3">DSM 9987</strain>
    </source>
</reference>
<sequence>MLKGFLSAVACLLMLSGTPASAASRDATPSGTVQTTSASVPIMLAQRFDRDDRRRMQDGRRHDRRDRWRGRHSGPRRDFRGPPPGWRRYQARPRGWQTRGCMQIGPIWYCP</sequence>
<proteinExistence type="predicted"/>
<name>A0ABT5J5C7_RHOTP</name>
<keyword evidence="4" id="KW-1185">Reference proteome</keyword>
<protein>
    <submittedName>
        <fullName evidence="3">Uncharacterized protein</fullName>
    </submittedName>
</protein>
<organism evidence="3 4">
    <name type="scientific">Rhodoplanes tepidamans</name>
    <name type="common">Rhodoplanes cryptolactis</name>
    <dbReference type="NCBI Taxonomy" id="200616"/>
    <lineage>
        <taxon>Bacteria</taxon>
        <taxon>Pseudomonadati</taxon>
        <taxon>Pseudomonadota</taxon>
        <taxon>Alphaproteobacteria</taxon>
        <taxon>Hyphomicrobiales</taxon>
        <taxon>Nitrobacteraceae</taxon>
        <taxon>Rhodoplanes</taxon>
    </lineage>
</organism>
<dbReference type="EMBL" id="JAQQLI010000003">
    <property type="protein sequence ID" value="MDC7784839.1"/>
    <property type="molecule type" value="Genomic_DNA"/>
</dbReference>
<evidence type="ECO:0000313" key="3">
    <source>
        <dbReference type="EMBL" id="MDC7784839.1"/>
    </source>
</evidence>
<reference evidence="3" key="2">
    <citation type="submission" date="2023-02" db="EMBL/GenBank/DDBJ databases">
        <authorList>
            <person name="Rayyan A."/>
            <person name="Meyer T."/>
            <person name="Kyndt J.A."/>
        </authorList>
    </citation>
    <scope>NUCLEOTIDE SEQUENCE</scope>
    <source>
        <strain evidence="3">DSM 9987</strain>
    </source>
</reference>
<keyword evidence="2" id="KW-0732">Signal</keyword>
<evidence type="ECO:0000256" key="2">
    <source>
        <dbReference type="SAM" id="SignalP"/>
    </source>
</evidence>
<feature type="compositionally biased region" description="Polar residues" evidence="1">
    <location>
        <begin position="27"/>
        <end position="39"/>
    </location>
</feature>
<evidence type="ECO:0000256" key="1">
    <source>
        <dbReference type="SAM" id="MobiDB-lite"/>
    </source>
</evidence>
<evidence type="ECO:0000313" key="4">
    <source>
        <dbReference type="Proteomes" id="UP001165652"/>
    </source>
</evidence>
<gene>
    <name evidence="3" type="ORF">PQJ73_04015</name>
</gene>
<comment type="caution">
    <text evidence="3">The sequence shown here is derived from an EMBL/GenBank/DDBJ whole genome shotgun (WGS) entry which is preliminary data.</text>
</comment>
<dbReference type="Proteomes" id="UP001165652">
    <property type="component" value="Unassembled WGS sequence"/>
</dbReference>
<feature type="chain" id="PRO_5046941124" evidence="2">
    <location>
        <begin position="23"/>
        <end position="111"/>
    </location>
</feature>
<feature type="compositionally biased region" description="Basic residues" evidence="1">
    <location>
        <begin position="62"/>
        <end position="74"/>
    </location>
</feature>